<dbReference type="InterPro" id="IPR007470">
    <property type="entry name" value="HemX"/>
</dbReference>
<evidence type="ECO:0000256" key="3">
    <source>
        <dbReference type="SAM" id="Phobius"/>
    </source>
</evidence>
<feature type="region of interest" description="Disordered" evidence="2">
    <location>
        <begin position="407"/>
        <end position="440"/>
    </location>
</feature>
<keyword evidence="3" id="KW-0812">Transmembrane</keyword>
<protein>
    <recommendedName>
        <fullName evidence="6">Heme biosynthesis operon protein HemX</fullName>
    </recommendedName>
</protein>
<dbReference type="OrthoDB" id="5739852at2"/>
<name>A0A1E8CKK9_9GAMM</name>
<sequence length="440" mass="48973">MVDTEQPSMNDDPFQSRKKLDTSSVLDEIGRKNHAAPRRSNTAGRTAFAFMFVLILLLAAATGWLGYQQWLSQDRVTRAVTDVQSESARWQQQVNDMRAELTAQREQLQSDMTEQAALLRQSNSAVQTALTEIDTQEQSGQQRLERVQQQVARDMSDTQSLVAALQRQVAILQQRDTRWLNAEANYLMRLAQQKLQLESDLASAELLLGMIDTLLAGQSGPLVATTRQNLADDLQAIRNTQLPDRAMVSQRLVRLGNNLDQMSLAGSRQDSYQEGVQGQLQETAQAVSEVGWVEAGLDLLRSIFVWREWDETPVESLPLQQEDLLKQQLQLQLEQAQLAMLQDDESLYRQILAQVSNNIQRYVGSDNERGRQLLAELEQLQAIEIHMALPDLSGTAALIRQLASSAAPTTPVAPATPRVPENTSVPDSSSVPAVNGQPLN</sequence>
<feature type="compositionally biased region" description="Polar residues" evidence="2">
    <location>
        <begin position="421"/>
        <end position="440"/>
    </location>
</feature>
<comment type="caution">
    <text evidence="4">The sequence shown here is derived from an EMBL/GenBank/DDBJ whole genome shotgun (WGS) entry which is preliminary data.</text>
</comment>
<proteinExistence type="predicted"/>
<evidence type="ECO:0000313" key="4">
    <source>
        <dbReference type="EMBL" id="OFE12933.1"/>
    </source>
</evidence>
<evidence type="ECO:0000256" key="2">
    <source>
        <dbReference type="SAM" id="MobiDB-lite"/>
    </source>
</evidence>
<reference evidence="5" key="1">
    <citation type="submission" date="2016-07" db="EMBL/GenBank/DDBJ databases">
        <authorList>
            <person name="Florea S."/>
            <person name="Webb J.S."/>
            <person name="Jaromczyk J."/>
            <person name="Schardl C.L."/>
        </authorList>
    </citation>
    <scope>NUCLEOTIDE SEQUENCE [LARGE SCALE GENOMIC DNA]</scope>
    <source>
        <strain evidence="5">KCTC 42131</strain>
    </source>
</reference>
<evidence type="ECO:0000256" key="1">
    <source>
        <dbReference type="SAM" id="Coils"/>
    </source>
</evidence>
<dbReference type="Pfam" id="PF04375">
    <property type="entry name" value="HemX"/>
    <property type="match status" value="1"/>
</dbReference>
<accession>A0A1E8CKK9</accession>
<feature type="compositionally biased region" description="Low complexity" evidence="2">
    <location>
        <begin position="407"/>
        <end position="420"/>
    </location>
</feature>
<dbReference type="PANTHER" id="PTHR38043:SF1">
    <property type="entry name" value="PROTEIN HEMX"/>
    <property type="match status" value="1"/>
</dbReference>
<dbReference type="PANTHER" id="PTHR38043">
    <property type="entry name" value="PROTEIN HEMX"/>
    <property type="match status" value="1"/>
</dbReference>
<feature type="coiled-coil region" evidence="1">
    <location>
        <begin position="155"/>
        <end position="207"/>
    </location>
</feature>
<evidence type="ECO:0000313" key="5">
    <source>
        <dbReference type="Proteomes" id="UP000175669"/>
    </source>
</evidence>
<evidence type="ECO:0008006" key="6">
    <source>
        <dbReference type="Google" id="ProtNLM"/>
    </source>
</evidence>
<keyword evidence="5" id="KW-1185">Reference proteome</keyword>
<dbReference type="AlphaFoldDB" id="A0A1E8CKK9"/>
<dbReference type="RefSeq" id="WP_070116542.1">
    <property type="nucleotide sequence ID" value="NZ_MASR01000001.1"/>
</dbReference>
<feature type="transmembrane region" description="Helical" evidence="3">
    <location>
        <begin position="47"/>
        <end position="67"/>
    </location>
</feature>
<keyword evidence="3" id="KW-0472">Membrane</keyword>
<dbReference type="STRING" id="1524254.PHACT_07090"/>
<keyword evidence="3" id="KW-1133">Transmembrane helix</keyword>
<gene>
    <name evidence="4" type="ORF">PHACT_07090</name>
</gene>
<feature type="coiled-coil region" evidence="1">
    <location>
        <begin position="80"/>
        <end position="118"/>
    </location>
</feature>
<dbReference type="EMBL" id="MASR01000001">
    <property type="protein sequence ID" value="OFE12933.1"/>
    <property type="molecule type" value="Genomic_DNA"/>
</dbReference>
<dbReference type="Proteomes" id="UP000175669">
    <property type="component" value="Unassembled WGS sequence"/>
</dbReference>
<keyword evidence="1" id="KW-0175">Coiled coil</keyword>
<organism evidence="4 5">
    <name type="scientific">Pseudohongiella acticola</name>
    <dbReference type="NCBI Taxonomy" id="1524254"/>
    <lineage>
        <taxon>Bacteria</taxon>
        <taxon>Pseudomonadati</taxon>
        <taxon>Pseudomonadota</taxon>
        <taxon>Gammaproteobacteria</taxon>
        <taxon>Pseudomonadales</taxon>
        <taxon>Pseudohongiellaceae</taxon>
        <taxon>Pseudohongiella</taxon>
    </lineage>
</organism>
<feature type="region of interest" description="Disordered" evidence="2">
    <location>
        <begin position="1"/>
        <end position="40"/>
    </location>
</feature>